<dbReference type="SUPFAM" id="SSF109925">
    <property type="entry name" value="Lissencephaly-1 protein (Lis-1, PAF-AH alpha) N-terminal domain"/>
    <property type="match status" value="1"/>
</dbReference>
<dbReference type="InterPro" id="IPR019775">
    <property type="entry name" value="WD40_repeat_CS"/>
</dbReference>
<feature type="region of interest" description="Disordered" evidence="4">
    <location>
        <begin position="320"/>
        <end position="341"/>
    </location>
</feature>
<evidence type="ECO:0000256" key="1">
    <source>
        <dbReference type="ARBA" id="ARBA00022574"/>
    </source>
</evidence>
<dbReference type="PANTHER" id="PTHR19848:SF8">
    <property type="entry name" value="F-BOX AND WD REPEAT DOMAIN CONTAINING 7"/>
    <property type="match status" value="1"/>
</dbReference>
<evidence type="ECO:0000256" key="3">
    <source>
        <dbReference type="PROSITE-ProRule" id="PRU00221"/>
    </source>
</evidence>
<feature type="repeat" description="WD" evidence="3">
    <location>
        <begin position="262"/>
        <end position="303"/>
    </location>
</feature>
<dbReference type="Pfam" id="PF00400">
    <property type="entry name" value="WD40"/>
    <property type="match status" value="6"/>
</dbReference>
<gene>
    <name evidence="6" type="ORF">H1R20_g9358</name>
</gene>
<organism evidence="6 7">
    <name type="scientific">Candolleomyces eurysporus</name>
    <dbReference type="NCBI Taxonomy" id="2828524"/>
    <lineage>
        <taxon>Eukaryota</taxon>
        <taxon>Fungi</taxon>
        <taxon>Dikarya</taxon>
        <taxon>Basidiomycota</taxon>
        <taxon>Agaricomycotina</taxon>
        <taxon>Agaricomycetes</taxon>
        <taxon>Agaricomycetidae</taxon>
        <taxon>Agaricales</taxon>
        <taxon>Agaricineae</taxon>
        <taxon>Psathyrellaceae</taxon>
        <taxon>Candolleomyces</taxon>
    </lineage>
</organism>
<dbReference type="InterPro" id="IPR036322">
    <property type="entry name" value="WD40_repeat_dom_sf"/>
</dbReference>
<name>A0A9W8MEK8_9AGAR</name>
<keyword evidence="7" id="KW-1185">Reference proteome</keyword>
<feature type="repeat" description="WD" evidence="3">
    <location>
        <begin position="157"/>
        <end position="198"/>
    </location>
</feature>
<dbReference type="AlphaFoldDB" id="A0A9W8MEK8"/>
<feature type="repeat" description="WD" evidence="3">
    <location>
        <begin position="115"/>
        <end position="156"/>
    </location>
</feature>
<dbReference type="PROSITE" id="PS50896">
    <property type="entry name" value="LISH"/>
    <property type="match status" value="1"/>
</dbReference>
<dbReference type="InterPro" id="IPR020472">
    <property type="entry name" value="WD40_PAC1"/>
</dbReference>
<dbReference type="Pfam" id="PF24951">
    <property type="entry name" value="LisH_PAC1"/>
    <property type="match status" value="1"/>
</dbReference>
<evidence type="ECO:0000256" key="4">
    <source>
        <dbReference type="SAM" id="MobiDB-lite"/>
    </source>
</evidence>
<dbReference type="SUPFAM" id="SSF50978">
    <property type="entry name" value="WD40 repeat-like"/>
    <property type="match status" value="1"/>
</dbReference>
<reference evidence="6" key="1">
    <citation type="submission" date="2022-06" db="EMBL/GenBank/DDBJ databases">
        <title>Genome Sequence of Candolleomyces eurysporus.</title>
        <authorList>
            <person name="Buettner E."/>
        </authorList>
    </citation>
    <scope>NUCLEOTIDE SEQUENCE</scope>
    <source>
        <strain evidence="6">VTCC 930004</strain>
    </source>
</reference>
<dbReference type="InterPro" id="IPR006594">
    <property type="entry name" value="LisH"/>
</dbReference>
<keyword evidence="1 3" id="KW-0853">WD repeat</keyword>
<dbReference type="EMBL" id="JANBPK010000963">
    <property type="protein sequence ID" value="KAJ2927741.1"/>
    <property type="molecule type" value="Genomic_DNA"/>
</dbReference>
<dbReference type="InterPro" id="IPR037190">
    <property type="entry name" value="LIS1_N"/>
</dbReference>
<evidence type="ECO:0000313" key="7">
    <source>
        <dbReference type="Proteomes" id="UP001140091"/>
    </source>
</evidence>
<dbReference type="InterPro" id="IPR015943">
    <property type="entry name" value="WD40/YVTN_repeat-like_dom_sf"/>
</dbReference>
<dbReference type="OrthoDB" id="10264588at2759"/>
<dbReference type="InterPro" id="IPR056795">
    <property type="entry name" value="PAC1-like_LisH-like_dom"/>
</dbReference>
<accession>A0A9W8MEK8</accession>
<protein>
    <recommendedName>
        <fullName evidence="5">PAC1-like LisH-like dimerisation domain-containing protein</fullName>
    </recommendedName>
</protein>
<dbReference type="PANTHER" id="PTHR19848">
    <property type="entry name" value="WD40 REPEAT PROTEIN"/>
    <property type="match status" value="1"/>
</dbReference>
<dbReference type="PROSITE" id="PS50082">
    <property type="entry name" value="WD_REPEATS_2"/>
    <property type="match status" value="6"/>
</dbReference>
<dbReference type="PROSITE" id="PS50294">
    <property type="entry name" value="WD_REPEATS_REGION"/>
    <property type="match status" value="4"/>
</dbReference>
<proteinExistence type="predicted"/>
<feature type="repeat" description="WD" evidence="3">
    <location>
        <begin position="72"/>
        <end position="104"/>
    </location>
</feature>
<evidence type="ECO:0000256" key="2">
    <source>
        <dbReference type="ARBA" id="ARBA00022737"/>
    </source>
</evidence>
<comment type="caution">
    <text evidence="6">The sequence shown here is derived from an EMBL/GenBank/DDBJ whole genome shotgun (WGS) entry which is preliminary data.</text>
</comment>
<dbReference type="Gene3D" id="2.130.10.10">
    <property type="entry name" value="YVTN repeat-like/Quinoprotein amine dehydrogenase"/>
    <property type="match status" value="1"/>
</dbReference>
<keyword evidence="2" id="KW-0677">Repeat</keyword>
<dbReference type="SMART" id="SM00320">
    <property type="entry name" value="WD40"/>
    <property type="match status" value="7"/>
</dbReference>
<feature type="domain" description="PAC1-like LisH-like dimerisation" evidence="5">
    <location>
        <begin position="6"/>
        <end position="41"/>
    </location>
</feature>
<dbReference type="PROSITE" id="PS00678">
    <property type="entry name" value="WD_REPEATS_1"/>
    <property type="match status" value="2"/>
</dbReference>
<feature type="repeat" description="WD" evidence="3">
    <location>
        <begin position="238"/>
        <end position="261"/>
    </location>
</feature>
<dbReference type="Proteomes" id="UP001140091">
    <property type="component" value="Unassembled WGS sequence"/>
</dbReference>
<evidence type="ECO:0000259" key="5">
    <source>
        <dbReference type="Pfam" id="PF24951"/>
    </source>
</evidence>
<dbReference type="PRINTS" id="PR00320">
    <property type="entry name" value="GPROTEINBRPT"/>
</dbReference>
<evidence type="ECO:0000313" key="6">
    <source>
        <dbReference type="EMBL" id="KAJ2927741.1"/>
    </source>
</evidence>
<feature type="repeat" description="WD" evidence="3">
    <location>
        <begin position="43"/>
        <end position="71"/>
    </location>
</feature>
<dbReference type="InterPro" id="IPR001680">
    <property type="entry name" value="WD40_rpt"/>
</dbReference>
<feature type="non-terminal residue" evidence="6">
    <location>
        <position position="1"/>
    </location>
</feature>
<dbReference type="CDD" id="cd00200">
    <property type="entry name" value="WD40"/>
    <property type="match status" value="1"/>
</dbReference>
<sequence length="362" mass="40245">MALLSDRQRDDLHKSMLDYLFANNHTEAFTALKQSAGIDYTPDPNARYTASASEDATVKIWDWETGEFERTLKGHTKPVNDLDFDHKGHLLVTCSSDLFIKIWDSQNEWKNTKTFPGHEHAVSSVRFMPGDQLIISASRDRTIRLFDVASTHQIRTLSGHSEWVRCAVPSSDGKFVASCSKDQTVRLWDPLTGEMKSELRGHENDVLVVAFAPVAAYTAIRELAGIPNTDRTKRHGLFVASGARDKTIKIWDTQTGQMIRNLAGHDNWVRALAFHPSGKYLLSSSDDKTIRVWELSTGRCVKTVEAHSHFVATLAWGRQPAGGSSGDKKVNGTESTEASDPEKVVNVVATGSVDQTIKIWLP</sequence>